<evidence type="ECO:0000313" key="2">
    <source>
        <dbReference type="EMBL" id="CAK9023702.1"/>
    </source>
</evidence>
<proteinExistence type="predicted"/>
<protein>
    <submittedName>
        <fullName evidence="2">Uncharacterized protein</fullName>
    </submittedName>
</protein>
<keyword evidence="3" id="KW-1185">Reference proteome</keyword>
<feature type="coiled-coil region" evidence="1">
    <location>
        <begin position="117"/>
        <end position="158"/>
    </location>
</feature>
<evidence type="ECO:0000313" key="3">
    <source>
        <dbReference type="Proteomes" id="UP001642484"/>
    </source>
</evidence>
<comment type="caution">
    <text evidence="2">The sequence shown here is derived from an EMBL/GenBank/DDBJ whole genome shotgun (WGS) entry which is preliminary data.</text>
</comment>
<dbReference type="Proteomes" id="UP001642484">
    <property type="component" value="Unassembled WGS sequence"/>
</dbReference>
<reference evidence="2 3" key="1">
    <citation type="submission" date="2024-02" db="EMBL/GenBank/DDBJ databases">
        <authorList>
            <person name="Chen Y."/>
            <person name="Shah S."/>
            <person name="Dougan E. K."/>
            <person name="Thang M."/>
            <person name="Chan C."/>
        </authorList>
    </citation>
    <scope>NUCLEOTIDE SEQUENCE [LARGE SCALE GENOMIC DNA]</scope>
</reference>
<sequence length="235" mass="25902">MPSGRLTGVCTVGAAPQFFAYCRMTQSKALSELNCAVASEHCYINRSLRNSDGITTEIELESRRYYGGEEASRSTSNRGTATSVIGLLEVVESDAMKNVAQLQVAEASAQVDFTKTLQDMEMERARKEKDVQHKTQAARRLGEDVQELQSDAKSIQTELSAIKFDNGLTAECFVPPESLEERSERRRAEIEGLKDALELLDAADADDVQGAAFSSLLQPQAFRLRGRRAYLQPDG</sequence>
<organism evidence="2 3">
    <name type="scientific">Durusdinium trenchii</name>
    <dbReference type="NCBI Taxonomy" id="1381693"/>
    <lineage>
        <taxon>Eukaryota</taxon>
        <taxon>Sar</taxon>
        <taxon>Alveolata</taxon>
        <taxon>Dinophyceae</taxon>
        <taxon>Suessiales</taxon>
        <taxon>Symbiodiniaceae</taxon>
        <taxon>Durusdinium</taxon>
    </lineage>
</organism>
<gene>
    <name evidence="2" type="ORF">CCMP2556_LOCUS15319</name>
</gene>
<dbReference type="EMBL" id="CAXAMN010008002">
    <property type="protein sequence ID" value="CAK9023702.1"/>
    <property type="molecule type" value="Genomic_DNA"/>
</dbReference>
<keyword evidence="1" id="KW-0175">Coiled coil</keyword>
<accession>A0ABP0KAW4</accession>
<name>A0ABP0KAW4_9DINO</name>
<evidence type="ECO:0000256" key="1">
    <source>
        <dbReference type="SAM" id="Coils"/>
    </source>
</evidence>